<dbReference type="AlphaFoldDB" id="A0A1H7VTV4"/>
<feature type="transmembrane region" description="Helical" evidence="1">
    <location>
        <begin position="36"/>
        <end position="58"/>
    </location>
</feature>
<gene>
    <name evidence="2" type="ORF">SAMN05192533_101114</name>
</gene>
<reference evidence="3" key="1">
    <citation type="submission" date="2016-10" db="EMBL/GenBank/DDBJ databases">
        <authorList>
            <person name="Varghese N."/>
            <person name="Submissions S."/>
        </authorList>
    </citation>
    <scope>NUCLEOTIDE SEQUENCE [LARGE SCALE GENOMIC DNA]</scope>
    <source>
        <strain evidence="3">B48,IBRC-M 10115,DSM 25386,CECT 8001</strain>
    </source>
</reference>
<protein>
    <submittedName>
        <fullName evidence="2">Uncharacterized protein</fullName>
    </submittedName>
</protein>
<evidence type="ECO:0000313" key="2">
    <source>
        <dbReference type="EMBL" id="SEM12646.1"/>
    </source>
</evidence>
<dbReference type="STRING" id="930146.SAMN05192533_101114"/>
<keyword evidence="3" id="KW-1185">Reference proteome</keyword>
<dbReference type="OrthoDB" id="2942986at2"/>
<dbReference type="EMBL" id="FOBW01000001">
    <property type="protein sequence ID" value="SEM12646.1"/>
    <property type="molecule type" value="Genomic_DNA"/>
</dbReference>
<feature type="transmembrane region" description="Helical" evidence="1">
    <location>
        <begin position="12"/>
        <end position="30"/>
    </location>
</feature>
<feature type="transmembrane region" description="Helical" evidence="1">
    <location>
        <begin position="127"/>
        <end position="144"/>
    </location>
</feature>
<dbReference type="Proteomes" id="UP000198553">
    <property type="component" value="Unassembled WGS sequence"/>
</dbReference>
<organism evidence="2 3">
    <name type="scientific">Mesobacillus persicus</name>
    <dbReference type="NCBI Taxonomy" id="930146"/>
    <lineage>
        <taxon>Bacteria</taxon>
        <taxon>Bacillati</taxon>
        <taxon>Bacillota</taxon>
        <taxon>Bacilli</taxon>
        <taxon>Bacillales</taxon>
        <taxon>Bacillaceae</taxon>
        <taxon>Mesobacillus</taxon>
    </lineage>
</organism>
<evidence type="ECO:0000256" key="1">
    <source>
        <dbReference type="SAM" id="Phobius"/>
    </source>
</evidence>
<evidence type="ECO:0000313" key="3">
    <source>
        <dbReference type="Proteomes" id="UP000198553"/>
    </source>
</evidence>
<keyword evidence="1" id="KW-1133">Transmembrane helix</keyword>
<keyword evidence="1" id="KW-0812">Transmembrane</keyword>
<sequence length="279" mass="33256">MRRPKKYNKYPYLILLFIHTSLLVFSFYKNKDRKRLFLLLSSNIGLAYLFDYFVVNLFKAYSYRPSIFRNKQLDEITGAIFSQAIFVPFTALFITSFHLDWKFKLGASLYFSIIEKLFVKMGVYTHHWWKTSYTTLLIPIYFLISDKWYQYLKQGHPAVLFASKFHLILITCVNLLFVRAVRRKIRFGFGSFHSWREHFIIGPLYSIVLSFFTAKAMKVDKVRSQIGILCFRLVVDFILIKLNWLKLIGNKKGLPNLPYHLLMIIASRYYHNLVYKKDL</sequence>
<keyword evidence="1" id="KW-0472">Membrane</keyword>
<accession>A0A1H7VTV4</accession>
<feature type="transmembrane region" description="Helical" evidence="1">
    <location>
        <begin position="156"/>
        <end position="178"/>
    </location>
</feature>
<feature type="transmembrane region" description="Helical" evidence="1">
    <location>
        <begin position="198"/>
        <end position="214"/>
    </location>
</feature>
<proteinExistence type="predicted"/>
<dbReference type="RefSeq" id="WP_090740134.1">
    <property type="nucleotide sequence ID" value="NZ_FOBW01000001.1"/>
</dbReference>
<name>A0A1H7VTV4_9BACI</name>
<feature type="transmembrane region" description="Helical" evidence="1">
    <location>
        <begin position="79"/>
        <end position="99"/>
    </location>
</feature>